<evidence type="ECO:0000313" key="3">
    <source>
        <dbReference type="Proteomes" id="UP001165586"/>
    </source>
</evidence>
<evidence type="ECO:0000256" key="1">
    <source>
        <dbReference type="SAM" id="SignalP"/>
    </source>
</evidence>
<reference evidence="2" key="1">
    <citation type="submission" date="2022-08" db="EMBL/GenBank/DDBJ databases">
        <authorList>
            <person name="Deng Y."/>
            <person name="Han X.-F."/>
            <person name="Zhang Y.-Q."/>
        </authorList>
    </citation>
    <scope>NUCLEOTIDE SEQUENCE</scope>
    <source>
        <strain evidence="2">CPCC 203386</strain>
    </source>
</reference>
<feature type="signal peptide" evidence="1">
    <location>
        <begin position="1"/>
        <end position="17"/>
    </location>
</feature>
<keyword evidence="3" id="KW-1185">Reference proteome</keyword>
<feature type="chain" id="PRO_5045563024" description="Lipoprotein" evidence="1">
    <location>
        <begin position="18"/>
        <end position="142"/>
    </location>
</feature>
<gene>
    <name evidence="2" type="ORF">N1032_02955</name>
</gene>
<organism evidence="2 3">
    <name type="scientific">Herbiconiux daphne</name>
    <dbReference type="NCBI Taxonomy" id="2970914"/>
    <lineage>
        <taxon>Bacteria</taxon>
        <taxon>Bacillati</taxon>
        <taxon>Actinomycetota</taxon>
        <taxon>Actinomycetes</taxon>
        <taxon>Micrococcales</taxon>
        <taxon>Microbacteriaceae</taxon>
        <taxon>Herbiconiux</taxon>
    </lineage>
</organism>
<comment type="caution">
    <text evidence="2">The sequence shown here is derived from an EMBL/GenBank/DDBJ whole genome shotgun (WGS) entry which is preliminary data.</text>
</comment>
<dbReference type="Proteomes" id="UP001165586">
    <property type="component" value="Unassembled WGS sequence"/>
</dbReference>
<keyword evidence="1" id="KW-0732">Signal</keyword>
<name>A0ABT2H062_9MICO</name>
<protein>
    <recommendedName>
        <fullName evidence="4">Lipoprotein</fullName>
    </recommendedName>
</protein>
<sequence length="142" mass="14810">MKMRKSALLAIPALAFAFVLTGCTLPGPMANFSGLPGEEQIAGESEPDDSGLQAFWLNEGDSIAVAVSGSSTCPVIGSRLNVIDPAGEGNVVEIVPVAQPADQICTMDYVPHTTTFPTPNDVTTTEPLVVRVGDKEVTVPIK</sequence>
<evidence type="ECO:0000313" key="2">
    <source>
        <dbReference type="EMBL" id="MCS5732701.1"/>
    </source>
</evidence>
<dbReference type="EMBL" id="JANLCJ010000001">
    <property type="protein sequence ID" value="MCS5732701.1"/>
    <property type="molecule type" value="Genomic_DNA"/>
</dbReference>
<proteinExistence type="predicted"/>
<dbReference type="PROSITE" id="PS51257">
    <property type="entry name" value="PROKAR_LIPOPROTEIN"/>
    <property type="match status" value="1"/>
</dbReference>
<accession>A0ABT2H062</accession>
<evidence type="ECO:0008006" key="4">
    <source>
        <dbReference type="Google" id="ProtNLM"/>
    </source>
</evidence>
<dbReference type="RefSeq" id="WP_259537340.1">
    <property type="nucleotide sequence ID" value="NZ_JANLCJ010000001.1"/>
</dbReference>